<comment type="similarity">
    <text evidence="1">Belongs to the FMO family.</text>
</comment>
<dbReference type="InterPro" id="IPR036291">
    <property type="entry name" value="NAD(P)-bd_dom_sf"/>
</dbReference>
<evidence type="ECO:0000256" key="1">
    <source>
        <dbReference type="ARBA" id="ARBA00009183"/>
    </source>
</evidence>
<name>A0ABZ2XSK5_9RHOB</name>
<keyword evidence="9" id="KW-1185">Reference proteome</keyword>
<keyword evidence="5" id="KW-0560">Oxidoreductase</keyword>
<evidence type="ECO:0000256" key="2">
    <source>
        <dbReference type="ARBA" id="ARBA00022630"/>
    </source>
</evidence>
<keyword evidence="3" id="KW-0274">FAD</keyword>
<dbReference type="InterPro" id="IPR050346">
    <property type="entry name" value="FMO-like"/>
</dbReference>
<evidence type="ECO:0000313" key="8">
    <source>
        <dbReference type="EMBL" id="WZK88329.1"/>
    </source>
</evidence>
<dbReference type="PANTHER" id="PTHR23023">
    <property type="entry name" value="DIMETHYLANILINE MONOOXYGENASE"/>
    <property type="match status" value="1"/>
</dbReference>
<evidence type="ECO:0000256" key="5">
    <source>
        <dbReference type="ARBA" id="ARBA00023002"/>
    </source>
</evidence>
<protein>
    <recommendedName>
        <fullName evidence="7">Trimethylamine monooxygenase</fullName>
        <ecNumber evidence="6">1.14.13.148</ecNumber>
    </recommendedName>
</protein>
<dbReference type="InterPro" id="IPR036188">
    <property type="entry name" value="FAD/NAD-bd_sf"/>
</dbReference>
<dbReference type="RefSeq" id="WP_406645715.1">
    <property type="nucleotide sequence ID" value="NZ_CP123584.1"/>
</dbReference>
<dbReference type="PRINTS" id="PR00370">
    <property type="entry name" value="FMOXYGENASE"/>
</dbReference>
<dbReference type="Proteomes" id="UP001623232">
    <property type="component" value="Chromosome"/>
</dbReference>
<dbReference type="InterPro" id="IPR000960">
    <property type="entry name" value="Flavin_mOase"/>
</dbReference>
<keyword evidence="2" id="KW-0285">Flavoprotein</keyword>
<gene>
    <name evidence="8" type="ORF">QEZ52_17260</name>
</gene>
<reference evidence="8 9" key="1">
    <citation type="submission" date="2023-04" db="EMBL/GenBank/DDBJ databases">
        <title>Complete genome sequence of Alisedimentitalea scapharcae.</title>
        <authorList>
            <person name="Rong J.-C."/>
            <person name="Yi M.-L."/>
            <person name="Zhao Q."/>
        </authorList>
    </citation>
    <scope>NUCLEOTIDE SEQUENCE [LARGE SCALE GENOMIC DNA]</scope>
    <source>
        <strain evidence="8 9">KCTC 42119</strain>
    </source>
</reference>
<evidence type="ECO:0000313" key="9">
    <source>
        <dbReference type="Proteomes" id="UP001623232"/>
    </source>
</evidence>
<proteinExistence type="inferred from homology"/>
<evidence type="ECO:0000256" key="6">
    <source>
        <dbReference type="ARBA" id="ARBA00034528"/>
    </source>
</evidence>
<accession>A0ABZ2XSK5</accession>
<sequence length="451" mass="50501">MSDYSDRYALIGAGPMGLAMAKVLLEQGISFQGFELHSDVGGLWDIDSPRSTMYDSAHLISSKHMTEFTDFPMRPDTAEYPSHHALKHYFHDFADHFDLRPHYHFDAEVTRIEPLGGDGDGWAVHWCDADGDHQEIFAGVMIANGTLSEPNLPRFKGQFDGELIHASQYRAPSQFDGKRVLVVGAGNSGCDIAVDAIHHGTRCDLSMRRGYYFVPKYVFGRPADTMGGAIKLPMWLKRKVDGMILKWFVGDPQKYGFPKPDYALYESHPVVNSLVLYHAGHGDLTIRPDIDHLDGKTVVFRGGQTGEYDMILAATGYKLHYPFIDHSLLNWQGDAPHLYLNAMHPHRDDLFVLGMVEASGLGWQGRHEQAEMVARYITGLRNNHPQAQALHSEKSAGFQRATGGMAYLDVPRMAYYVDKATYRTAVTRWIKRLASPGPTRHAPQNAVEATQ</sequence>
<dbReference type="PIRSF" id="PIRSF000332">
    <property type="entry name" value="FMO"/>
    <property type="match status" value="1"/>
</dbReference>
<evidence type="ECO:0000256" key="7">
    <source>
        <dbReference type="ARBA" id="ARBA00035159"/>
    </source>
</evidence>
<dbReference type="SUPFAM" id="SSF51735">
    <property type="entry name" value="NAD(P)-binding Rossmann-fold domains"/>
    <property type="match status" value="1"/>
</dbReference>
<evidence type="ECO:0000256" key="3">
    <source>
        <dbReference type="ARBA" id="ARBA00022827"/>
    </source>
</evidence>
<dbReference type="InterPro" id="IPR020946">
    <property type="entry name" value="Flavin_mOase-like"/>
</dbReference>
<dbReference type="EC" id="1.14.13.148" evidence="6"/>
<dbReference type="Pfam" id="PF00743">
    <property type="entry name" value="FMO-like"/>
    <property type="match status" value="1"/>
</dbReference>
<dbReference type="EMBL" id="CP123584">
    <property type="protein sequence ID" value="WZK88329.1"/>
    <property type="molecule type" value="Genomic_DNA"/>
</dbReference>
<evidence type="ECO:0000256" key="4">
    <source>
        <dbReference type="ARBA" id="ARBA00022857"/>
    </source>
</evidence>
<dbReference type="SUPFAM" id="SSF51905">
    <property type="entry name" value="FAD/NAD(P)-binding domain"/>
    <property type="match status" value="1"/>
</dbReference>
<dbReference type="Gene3D" id="3.50.50.60">
    <property type="entry name" value="FAD/NAD(P)-binding domain"/>
    <property type="match status" value="1"/>
</dbReference>
<keyword evidence="4" id="KW-0521">NADP</keyword>
<organism evidence="8 9">
    <name type="scientific">Aliisedimentitalea scapharcae</name>
    <dbReference type="NCBI Taxonomy" id="1524259"/>
    <lineage>
        <taxon>Bacteria</taxon>
        <taxon>Pseudomonadati</taxon>
        <taxon>Pseudomonadota</taxon>
        <taxon>Alphaproteobacteria</taxon>
        <taxon>Rhodobacterales</taxon>
        <taxon>Roseobacteraceae</taxon>
        <taxon>Aliisedimentitalea</taxon>
    </lineage>
</organism>